<proteinExistence type="inferred from homology"/>
<keyword evidence="2" id="KW-0378">Hydrolase</keyword>
<dbReference type="Pfam" id="PF00857">
    <property type="entry name" value="Isochorismatase"/>
    <property type="match status" value="1"/>
</dbReference>
<dbReference type="OrthoDB" id="9785724at2"/>
<feature type="domain" description="Isochorismatase-like" evidence="3">
    <location>
        <begin position="4"/>
        <end position="132"/>
    </location>
</feature>
<evidence type="ECO:0000259" key="3">
    <source>
        <dbReference type="Pfam" id="PF00857"/>
    </source>
</evidence>
<evidence type="ECO:0000313" key="4">
    <source>
        <dbReference type="EMBL" id="ARU62182.1"/>
    </source>
</evidence>
<dbReference type="PANTHER" id="PTHR43540">
    <property type="entry name" value="PEROXYUREIDOACRYLATE/UREIDOACRYLATE AMIDOHYDROLASE-RELATED"/>
    <property type="match status" value="1"/>
</dbReference>
<dbReference type="SUPFAM" id="SSF52499">
    <property type="entry name" value="Isochorismatase-like hydrolases"/>
    <property type="match status" value="1"/>
</dbReference>
<dbReference type="GO" id="GO:0016787">
    <property type="term" value="F:hydrolase activity"/>
    <property type="evidence" value="ECO:0007669"/>
    <property type="project" value="UniProtKB-KW"/>
</dbReference>
<dbReference type="EMBL" id="CP021434">
    <property type="protein sequence ID" value="ARU62182.1"/>
    <property type="molecule type" value="Genomic_DNA"/>
</dbReference>
<dbReference type="Proteomes" id="UP000195437">
    <property type="component" value="Chromosome"/>
</dbReference>
<gene>
    <name evidence="4" type="ORF">CBW65_15095</name>
</gene>
<keyword evidence="5" id="KW-1185">Reference proteome</keyword>
<protein>
    <recommendedName>
        <fullName evidence="3">Isochorismatase-like domain-containing protein</fullName>
    </recommendedName>
</protein>
<dbReference type="InterPro" id="IPR050272">
    <property type="entry name" value="Isochorismatase-like_hydrls"/>
</dbReference>
<dbReference type="KEGG" id="tum:CBW65_15095"/>
<dbReference type="Gene3D" id="3.40.50.850">
    <property type="entry name" value="Isochorismatase-like"/>
    <property type="match status" value="1"/>
</dbReference>
<sequence>MKKALLITDIQSDFLGNMDYIYPLCQEYLDKSGDQYDLVILTHWKHEENHNEHTLLLKHPKANVVEKRGYSAYNDEMKKLLEDNKIDTVHLAGIDSDMTVLATMYNLLDAGYKVQVLERLLASFSTRGWESTTIMRFVLGDENVLTLGGGRVWV</sequence>
<reference evidence="5" key="1">
    <citation type="submission" date="2017-05" db="EMBL/GenBank/DDBJ databases">
        <authorList>
            <person name="Sung H."/>
        </authorList>
    </citation>
    <scope>NUCLEOTIDE SEQUENCE [LARGE SCALE GENOMIC DNA]</scope>
    <source>
        <strain evidence="5">AR23208</strain>
    </source>
</reference>
<evidence type="ECO:0000256" key="1">
    <source>
        <dbReference type="ARBA" id="ARBA00006336"/>
    </source>
</evidence>
<evidence type="ECO:0000313" key="5">
    <source>
        <dbReference type="Proteomes" id="UP000195437"/>
    </source>
</evidence>
<dbReference type="InterPro" id="IPR036380">
    <property type="entry name" value="Isochorismatase-like_sf"/>
</dbReference>
<organism evidence="4 5">
    <name type="scientific">Tumebacillus avium</name>
    <dbReference type="NCBI Taxonomy" id="1903704"/>
    <lineage>
        <taxon>Bacteria</taxon>
        <taxon>Bacillati</taxon>
        <taxon>Bacillota</taxon>
        <taxon>Bacilli</taxon>
        <taxon>Bacillales</taxon>
        <taxon>Alicyclobacillaceae</taxon>
        <taxon>Tumebacillus</taxon>
    </lineage>
</organism>
<comment type="similarity">
    <text evidence="1">Belongs to the isochorismatase family.</text>
</comment>
<dbReference type="InterPro" id="IPR000868">
    <property type="entry name" value="Isochorismatase-like_dom"/>
</dbReference>
<dbReference type="AlphaFoldDB" id="A0A1Y0INL7"/>
<dbReference type="RefSeq" id="WP_087457544.1">
    <property type="nucleotide sequence ID" value="NZ_CP021434.1"/>
</dbReference>
<evidence type="ECO:0000256" key="2">
    <source>
        <dbReference type="ARBA" id="ARBA00022801"/>
    </source>
</evidence>
<name>A0A1Y0INL7_9BACL</name>
<dbReference type="PANTHER" id="PTHR43540:SF6">
    <property type="entry name" value="ISOCHORISMATASE-LIKE DOMAIN-CONTAINING PROTEIN"/>
    <property type="match status" value="1"/>
</dbReference>
<accession>A0A1Y0INL7</accession>